<keyword evidence="3" id="KW-1185">Reference proteome</keyword>
<dbReference type="GO" id="GO:0016829">
    <property type="term" value="F:lyase activity"/>
    <property type="evidence" value="ECO:0007669"/>
    <property type="project" value="UniProtKB-KW"/>
</dbReference>
<dbReference type="AlphaFoldDB" id="A0AAW2ZNP8"/>
<evidence type="ECO:0000256" key="1">
    <source>
        <dbReference type="SAM" id="MobiDB-lite"/>
    </source>
</evidence>
<proteinExistence type="predicted"/>
<evidence type="ECO:0000313" key="3">
    <source>
        <dbReference type="Proteomes" id="UP001431209"/>
    </source>
</evidence>
<protein>
    <submittedName>
        <fullName evidence="2">S-ribosylhomocysteine lyase</fullName>
    </submittedName>
</protein>
<dbReference type="Proteomes" id="UP001431209">
    <property type="component" value="Unassembled WGS sequence"/>
</dbReference>
<organism evidence="2 3">
    <name type="scientific">Acrasis kona</name>
    <dbReference type="NCBI Taxonomy" id="1008807"/>
    <lineage>
        <taxon>Eukaryota</taxon>
        <taxon>Discoba</taxon>
        <taxon>Heterolobosea</taxon>
        <taxon>Tetramitia</taxon>
        <taxon>Eutetramitia</taxon>
        <taxon>Acrasidae</taxon>
        <taxon>Acrasis</taxon>
    </lineage>
</organism>
<feature type="region of interest" description="Disordered" evidence="1">
    <location>
        <begin position="48"/>
        <end position="67"/>
    </location>
</feature>
<reference evidence="2 3" key="1">
    <citation type="submission" date="2024-03" db="EMBL/GenBank/DDBJ databases">
        <title>The Acrasis kona genome and developmental transcriptomes reveal deep origins of eukaryotic multicellular pathways.</title>
        <authorList>
            <person name="Sheikh S."/>
            <person name="Fu C.-J."/>
            <person name="Brown M.W."/>
            <person name="Baldauf S.L."/>
        </authorList>
    </citation>
    <scope>NUCLEOTIDE SEQUENCE [LARGE SCALE GENOMIC DNA]</scope>
    <source>
        <strain evidence="2 3">ATCC MYA-3509</strain>
    </source>
</reference>
<comment type="caution">
    <text evidence="2">The sequence shown here is derived from an EMBL/GenBank/DDBJ whole genome shotgun (WGS) entry which is preliminary data.</text>
</comment>
<keyword evidence="2" id="KW-0456">Lyase</keyword>
<accession>A0AAW2ZNP8</accession>
<dbReference type="EMBL" id="JAOPGA020001662">
    <property type="protein sequence ID" value="KAL0490297.1"/>
    <property type="molecule type" value="Genomic_DNA"/>
</dbReference>
<name>A0AAW2ZNP8_9EUKA</name>
<feature type="compositionally biased region" description="Polar residues" evidence="1">
    <location>
        <begin position="48"/>
        <end position="64"/>
    </location>
</feature>
<evidence type="ECO:0000313" key="2">
    <source>
        <dbReference type="EMBL" id="KAL0490297.1"/>
    </source>
</evidence>
<sequence length="138" mass="15708">MLHHHQVLFKSPNQKTVKHPDLHMKDSLKTSFNAENILSNDSDAVTNVAEPQTCSHSPSATPTTPIKKRKIICPPAPRKVKKQAKMTFDHNESTCRILNFDDFEVEPRDEQPVLSEAQLTCPFELFVKLNICCSNRRV</sequence>
<gene>
    <name evidence="2" type="ORF">AKO1_009464</name>
</gene>